<comment type="caution">
    <text evidence="3">The sequence shown here is derived from an EMBL/GenBank/DDBJ whole genome shotgun (WGS) entry which is preliminary data.</text>
</comment>
<keyword evidence="4" id="KW-1185">Reference proteome</keyword>
<feature type="compositionally biased region" description="Polar residues" evidence="2">
    <location>
        <begin position="57"/>
        <end position="76"/>
    </location>
</feature>
<dbReference type="OrthoDB" id="4089586at2759"/>
<feature type="compositionally biased region" description="Low complexity" evidence="2">
    <location>
        <begin position="198"/>
        <end position="211"/>
    </location>
</feature>
<feature type="compositionally biased region" description="Polar residues" evidence="2">
    <location>
        <begin position="184"/>
        <end position="197"/>
    </location>
</feature>
<gene>
    <name evidence="3" type="ORF">G210_0649</name>
</gene>
<dbReference type="AlphaFoldDB" id="M3K0B6"/>
<evidence type="ECO:0000256" key="2">
    <source>
        <dbReference type="SAM" id="MobiDB-lite"/>
    </source>
</evidence>
<dbReference type="Proteomes" id="UP000011777">
    <property type="component" value="Unassembled WGS sequence"/>
</dbReference>
<dbReference type="EMBL" id="AOGT01000993">
    <property type="protein sequence ID" value="EMG48730.1"/>
    <property type="molecule type" value="Genomic_DNA"/>
</dbReference>
<sequence>MVDQKRVQQHYSTRNELLQILHEDAQRKDLIKQAILQVVANSYFNPPKMSPRASRALNRSSPKVSPTKSRAQPTAEETNEFEVRINNLKLEHSTRSKLQETKIEALKDENIKLKEQIKSLREATIKAPPVNSIFISRQPTSSQTLWSKTTTLKSSSLFNPNSIFDSVMTPIKKPGLKFNRSFKSKSPQSDSTVTMVNSAMPSSPSLGSSAPVTTPSKFISNFERSENDGSSSPEFTPRRTSTIDKIKESSQQPGSPKNGDSKKKVTKLVLNKSTVTTNTTTINGLAAHGLDDDDLNPLKFYEDSNFEHPKSSPTVSKRHLDDDDDRPTKKPKKDKNVFSIE</sequence>
<dbReference type="eggNOG" id="ENOG502RM5B">
    <property type="taxonomic scope" value="Eukaryota"/>
</dbReference>
<name>M3K0B6_CANMX</name>
<dbReference type="OMA" id="IARHYRT"/>
<keyword evidence="1" id="KW-0175">Coiled coil</keyword>
<organism evidence="3 4">
    <name type="scientific">Candida maltosa (strain Xu316)</name>
    <name type="common">Yeast</name>
    <dbReference type="NCBI Taxonomy" id="1245528"/>
    <lineage>
        <taxon>Eukaryota</taxon>
        <taxon>Fungi</taxon>
        <taxon>Dikarya</taxon>
        <taxon>Ascomycota</taxon>
        <taxon>Saccharomycotina</taxon>
        <taxon>Pichiomycetes</taxon>
        <taxon>Debaryomycetaceae</taxon>
        <taxon>Candida/Lodderomyces clade</taxon>
        <taxon>Candida</taxon>
    </lineage>
</organism>
<feature type="compositionally biased region" description="Basic and acidic residues" evidence="2">
    <location>
        <begin position="300"/>
        <end position="310"/>
    </location>
</feature>
<feature type="compositionally biased region" description="Polar residues" evidence="2">
    <location>
        <begin position="228"/>
        <end position="240"/>
    </location>
</feature>
<protein>
    <submittedName>
        <fullName evidence="3">Uncharacterized protein</fullName>
    </submittedName>
</protein>
<evidence type="ECO:0000256" key="1">
    <source>
        <dbReference type="SAM" id="Coils"/>
    </source>
</evidence>
<proteinExistence type="predicted"/>
<accession>M3K0B6</accession>
<evidence type="ECO:0000313" key="4">
    <source>
        <dbReference type="Proteomes" id="UP000011777"/>
    </source>
</evidence>
<evidence type="ECO:0000313" key="3">
    <source>
        <dbReference type="EMBL" id="EMG48730.1"/>
    </source>
</evidence>
<feature type="region of interest" description="Disordered" evidence="2">
    <location>
        <begin position="176"/>
        <end position="265"/>
    </location>
</feature>
<feature type="region of interest" description="Disordered" evidence="2">
    <location>
        <begin position="47"/>
        <end position="78"/>
    </location>
</feature>
<feature type="coiled-coil region" evidence="1">
    <location>
        <begin position="96"/>
        <end position="123"/>
    </location>
</feature>
<feature type="region of interest" description="Disordered" evidence="2">
    <location>
        <begin position="287"/>
        <end position="341"/>
    </location>
</feature>
<reference evidence="3 4" key="1">
    <citation type="submission" date="2013-02" db="EMBL/GenBank/DDBJ databases">
        <title>Genome sequence of Candida maltosa Xu316, a potential industrial strain for xylitol and ethanol production.</title>
        <authorList>
            <person name="Yu J."/>
            <person name="Wang Q."/>
            <person name="Geng X."/>
            <person name="Bao W."/>
            <person name="He P."/>
            <person name="Cai J."/>
        </authorList>
    </citation>
    <scope>NUCLEOTIDE SEQUENCE [LARGE SCALE GENOMIC DNA]</scope>
    <source>
        <strain evidence="4">Xu316</strain>
    </source>
</reference>
<dbReference type="HOGENOM" id="CLU_690777_0_0_1"/>